<dbReference type="RefSeq" id="XP_006022713.1">
    <property type="nucleotide sequence ID" value="XM_006022651.1"/>
</dbReference>
<reference evidence="8 9" key="1">
    <citation type="submission" date="2025-04" db="UniProtKB">
        <authorList>
            <consortium name="RefSeq"/>
        </authorList>
    </citation>
    <scope>IDENTIFICATION</scope>
</reference>
<dbReference type="Pfam" id="PF13445">
    <property type="entry name" value="zf-RING_UBOX"/>
    <property type="match status" value="1"/>
</dbReference>
<dbReference type="SMART" id="SM00184">
    <property type="entry name" value="RING"/>
    <property type="match status" value="1"/>
</dbReference>
<evidence type="ECO:0000256" key="2">
    <source>
        <dbReference type="ARBA" id="ARBA00022771"/>
    </source>
</evidence>
<dbReference type="SUPFAM" id="SSF57850">
    <property type="entry name" value="RING/U-box"/>
    <property type="match status" value="1"/>
</dbReference>
<dbReference type="InterPro" id="IPR017907">
    <property type="entry name" value="Znf_RING_CS"/>
</dbReference>
<dbReference type="PANTHER" id="PTHR22791:SF30">
    <property type="entry name" value="RING FINGER PROTEIN 223-LIKE"/>
    <property type="match status" value="1"/>
</dbReference>
<dbReference type="PROSITE" id="PS50089">
    <property type="entry name" value="ZF_RING_2"/>
    <property type="match status" value="1"/>
</dbReference>
<evidence type="ECO:0000256" key="3">
    <source>
        <dbReference type="ARBA" id="ARBA00022833"/>
    </source>
</evidence>
<dbReference type="InterPro" id="IPR051435">
    <property type="entry name" value="RING_finger_E3_ubiq-ligases"/>
</dbReference>
<protein>
    <submittedName>
        <fullName evidence="8 9">Probable E3 ubiquitin-protein ligase RNF183</fullName>
    </submittedName>
</protein>
<organism evidence="7 8">
    <name type="scientific">Alligator sinensis</name>
    <name type="common">Chinese alligator</name>
    <dbReference type="NCBI Taxonomy" id="38654"/>
    <lineage>
        <taxon>Eukaryota</taxon>
        <taxon>Metazoa</taxon>
        <taxon>Chordata</taxon>
        <taxon>Craniata</taxon>
        <taxon>Vertebrata</taxon>
        <taxon>Euteleostomi</taxon>
        <taxon>Archelosauria</taxon>
        <taxon>Archosauria</taxon>
        <taxon>Crocodylia</taxon>
        <taxon>Alligatoridae</taxon>
        <taxon>Alligatorinae</taxon>
        <taxon>Alligator</taxon>
    </lineage>
</organism>
<dbReference type="GO" id="GO:0016567">
    <property type="term" value="P:protein ubiquitination"/>
    <property type="evidence" value="ECO:0007669"/>
    <property type="project" value="TreeGrafter"/>
</dbReference>
<dbReference type="GO" id="GO:0061630">
    <property type="term" value="F:ubiquitin protein ligase activity"/>
    <property type="evidence" value="ECO:0007669"/>
    <property type="project" value="TreeGrafter"/>
</dbReference>
<keyword evidence="3" id="KW-0862">Zinc</keyword>
<evidence type="ECO:0000259" key="6">
    <source>
        <dbReference type="PROSITE" id="PS50089"/>
    </source>
</evidence>
<keyword evidence="7" id="KW-1185">Reference proteome</keyword>
<evidence type="ECO:0000256" key="5">
    <source>
        <dbReference type="SAM" id="Phobius"/>
    </source>
</evidence>
<dbReference type="KEGG" id="asn:102375946"/>
<dbReference type="Gene3D" id="3.30.40.10">
    <property type="entry name" value="Zinc/RING finger domain, C3HC4 (zinc finger)"/>
    <property type="match status" value="1"/>
</dbReference>
<dbReference type="OrthoDB" id="252722at2759"/>
<dbReference type="AlphaFoldDB" id="A0A1U7S1E3"/>
<proteinExistence type="predicted"/>
<keyword evidence="1" id="KW-0479">Metal-binding</keyword>
<keyword evidence="5" id="KW-1133">Transmembrane helix</keyword>
<keyword evidence="5" id="KW-0812">Transmembrane</keyword>
<dbReference type="GO" id="GO:0008270">
    <property type="term" value="F:zinc ion binding"/>
    <property type="evidence" value="ECO:0007669"/>
    <property type="project" value="UniProtKB-KW"/>
</dbReference>
<evidence type="ECO:0000313" key="8">
    <source>
        <dbReference type="RefSeq" id="XP_006022712.1"/>
    </source>
</evidence>
<accession>A0A1U7S1E3</accession>
<feature type="transmembrane region" description="Helical" evidence="5">
    <location>
        <begin position="170"/>
        <end position="191"/>
    </location>
</feature>
<dbReference type="InterPro" id="IPR013083">
    <property type="entry name" value="Znf_RING/FYVE/PHD"/>
</dbReference>
<dbReference type="InterPro" id="IPR001841">
    <property type="entry name" value="Znf_RING"/>
</dbReference>
<dbReference type="eggNOG" id="KOG2177">
    <property type="taxonomic scope" value="Eukaryota"/>
</dbReference>
<gene>
    <name evidence="8 9" type="primary">LOC102375946</name>
</gene>
<dbReference type="GeneID" id="102375946"/>
<dbReference type="InterPro" id="IPR027370">
    <property type="entry name" value="Znf-RING_euk"/>
</dbReference>
<name>A0A1U7S1E3_ALLSI</name>
<feature type="domain" description="RING-type" evidence="6">
    <location>
        <begin position="23"/>
        <end position="70"/>
    </location>
</feature>
<keyword evidence="2 4" id="KW-0863">Zinc-finger</keyword>
<evidence type="ECO:0000313" key="7">
    <source>
        <dbReference type="Proteomes" id="UP000189705"/>
    </source>
</evidence>
<dbReference type="RefSeq" id="XP_006022712.1">
    <property type="nucleotide sequence ID" value="XM_006022650.2"/>
</dbReference>
<keyword evidence="5" id="KW-0472">Membrane</keyword>
<dbReference type="PANTHER" id="PTHR22791">
    <property type="entry name" value="RING-TYPE DOMAIN-CONTAINING PROTEIN"/>
    <property type="match status" value="1"/>
</dbReference>
<evidence type="ECO:0000256" key="4">
    <source>
        <dbReference type="PROSITE-ProRule" id="PRU00175"/>
    </source>
</evidence>
<evidence type="ECO:0000313" key="9">
    <source>
        <dbReference type="RefSeq" id="XP_006022713.1"/>
    </source>
</evidence>
<sequence length="214" mass="23891">MLAPLRGPAAMDSQEELALEMECAICYSQYNNAFHAPKVLQCQHTFCLECLARINVKCQLPDTIQCPMCRSYTRLPDSGPPKLDNNLAILSCLPKGMNRTCSIHFSRSKGRLWLKQLPEVSHGTVVPQICMSNISHSLDVGRPPWQENQLHQEDQWSRWSCLDKPLCRTLLVVAVMVTVTLIISSTLFFILPPSSRASHNMTALSPLVATDSSP</sequence>
<evidence type="ECO:0000256" key="1">
    <source>
        <dbReference type="ARBA" id="ARBA00022723"/>
    </source>
</evidence>
<dbReference type="PROSITE" id="PS00518">
    <property type="entry name" value="ZF_RING_1"/>
    <property type="match status" value="1"/>
</dbReference>
<dbReference type="Proteomes" id="UP000189705">
    <property type="component" value="Unplaced"/>
</dbReference>